<keyword evidence="8" id="KW-0735">Signal-anchor</keyword>
<accession>A0A640VNS9</accession>
<proteinExistence type="predicted"/>
<evidence type="ECO:0000256" key="11">
    <source>
        <dbReference type="ARBA" id="ARBA00023136"/>
    </source>
</evidence>
<keyword evidence="3" id="KW-0328">Glycosyltransferase</keyword>
<dbReference type="Proteomes" id="UP000436522">
    <property type="component" value="Unassembled WGS sequence"/>
</dbReference>
<dbReference type="EMBL" id="BLIV01000002">
    <property type="protein sequence ID" value="GFE49294.1"/>
    <property type="molecule type" value="Genomic_DNA"/>
</dbReference>
<keyword evidence="12" id="KW-1015">Disulfide bond</keyword>
<dbReference type="GO" id="GO:0046872">
    <property type="term" value="F:metal ion binding"/>
    <property type="evidence" value="ECO:0007669"/>
    <property type="project" value="UniProtKB-KW"/>
</dbReference>
<keyword evidence="6" id="KW-0479">Metal-binding</keyword>
<dbReference type="InterPro" id="IPR043538">
    <property type="entry name" value="XYLT"/>
</dbReference>
<comment type="subcellular location">
    <subcellularLocation>
        <location evidence="2">Endoplasmic reticulum membrane</location>
        <topology evidence="2">Single-pass type II membrane protein</topology>
    </subcellularLocation>
    <subcellularLocation>
        <location evidence="1">Golgi apparatus membrane</location>
        <topology evidence="1">Single-pass type II membrane protein</topology>
    </subcellularLocation>
</comment>
<evidence type="ECO:0000256" key="8">
    <source>
        <dbReference type="ARBA" id="ARBA00022968"/>
    </source>
</evidence>
<sequence>MTFGVVMLVHTAFDRAEQAARHWSAFGCPIVVHVDRCVDRKTRDAFARAVSDLPNLSFSRRYRSEWGTWGIVAATQYAAEQMLARHPEVNHVFLASGACLPLRPVSELAAYLAARPETDFIESVTTADVPWTVGGLQEERFTLRFPFPWKRRRALFDRYVALQRRLGVKRKIPNGIVPHMGSQWWCLTRRTLSAILRDPSRARYDRYFRRVWVPDESYFQTLVRRHAIQLESRSLTLSKFDRRGRPHVFYDDHLPLLRRSECFVARKIWRHSDQLYAAFPIHRPTGQVAREPNPGQIDRALAKAVETQAPINPALHMRSRYLWHSDDTQMTAAPYSVFQGFSDLFENFEAWLTRATEARVHGHLFAPDRAHFTSGQTSSDGALSDSATLRDYNPHAFLQNLIWNTRGQHQCFQFGPADNQSINWQVAKDPNARISVITGAWAIPLFQSADDFGTLRKRAARFQKIESEHLKVLGSSWTKARIRIWTLADFVATPMEPLLTILNDIGSTSPRGLSEVPRMADLDGFGAFLQKLKNEGMHPYLVGDFPVEPMPLEEDDARRERPYLVG</sequence>
<dbReference type="AlphaFoldDB" id="A0A640VNS9"/>
<dbReference type="GO" id="GO:0016020">
    <property type="term" value="C:membrane"/>
    <property type="evidence" value="ECO:0007669"/>
    <property type="project" value="InterPro"/>
</dbReference>
<evidence type="ECO:0000256" key="13">
    <source>
        <dbReference type="ARBA" id="ARBA00023180"/>
    </source>
</evidence>
<feature type="domain" description="DUF5927" evidence="15">
    <location>
        <begin position="266"/>
        <end position="565"/>
    </location>
</feature>
<evidence type="ECO:0000256" key="3">
    <source>
        <dbReference type="ARBA" id="ARBA00022676"/>
    </source>
</evidence>
<comment type="caution">
    <text evidence="16">The sequence shown here is derived from an EMBL/GenBank/DDBJ whole genome shotgun (WGS) entry which is preliminary data.</text>
</comment>
<dbReference type="GO" id="GO:0030158">
    <property type="term" value="F:protein xylosyltransferase activity"/>
    <property type="evidence" value="ECO:0007669"/>
    <property type="project" value="InterPro"/>
</dbReference>
<dbReference type="Pfam" id="PF19349">
    <property type="entry name" value="DUF5927"/>
    <property type="match status" value="1"/>
</dbReference>
<dbReference type="InterPro" id="IPR045971">
    <property type="entry name" value="DUF5927"/>
</dbReference>
<evidence type="ECO:0000256" key="7">
    <source>
        <dbReference type="ARBA" id="ARBA00022824"/>
    </source>
</evidence>
<evidence type="ECO:0000256" key="12">
    <source>
        <dbReference type="ARBA" id="ARBA00023157"/>
    </source>
</evidence>
<keyword evidence="10" id="KW-0333">Golgi apparatus</keyword>
<dbReference type="PANTHER" id="PTHR46025:SF3">
    <property type="entry name" value="XYLOSYLTRANSFERASE OXT"/>
    <property type="match status" value="1"/>
</dbReference>
<dbReference type="InterPro" id="IPR003406">
    <property type="entry name" value="Glyco_trans_14"/>
</dbReference>
<evidence type="ECO:0000256" key="6">
    <source>
        <dbReference type="ARBA" id="ARBA00022723"/>
    </source>
</evidence>
<name>A0A640VNS9_9RHOB</name>
<keyword evidence="7" id="KW-0256">Endoplasmic reticulum</keyword>
<evidence type="ECO:0000256" key="2">
    <source>
        <dbReference type="ARBA" id="ARBA00004648"/>
    </source>
</evidence>
<keyword evidence="9" id="KW-1133">Transmembrane helix</keyword>
<evidence type="ECO:0000313" key="16">
    <source>
        <dbReference type="EMBL" id="GFE49294.1"/>
    </source>
</evidence>
<evidence type="ECO:0000259" key="15">
    <source>
        <dbReference type="Pfam" id="PF19349"/>
    </source>
</evidence>
<protein>
    <recommendedName>
        <fullName evidence="14">Peptide O-xylosyltransferase</fullName>
    </recommendedName>
</protein>
<keyword evidence="4 16" id="KW-0808">Transferase</keyword>
<dbReference type="OrthoDB" id="7943907at2"/>
<reference evidence="16 17" key="1">
    <citation type="submission" date="2019-12" db="EMBL/GenBank/DDBJ databases">
        <title>Roseobacter cerasinus sp. nov., isolated from seawater around aquaculture.</title>
        <authorList>
            <person name="Muramatsu S."/>
            <person name="Takabe Y."/>
            <person name="Mori K."/>
            <person name="Takaichi S."/>
            <person name="Hanada S."/>
        </authorList>
    </citation>
    <scope>NUCLEOTIDE SEQUENCE [LARGE SCALE GENOMIC DNA]</scope>
    <source>
        <strain evidence="16 17">AI77</strain>
    </source>
</reference>
<evidence type="ECO:0000256" key="9">
    <source>
        <dbReference type="ARBA" id="ARBA00022989"/>
    </source>
</evidence>
<evidence type="ECO:0000256" key="4">
    <source>
        <dbReference type="ARBA" id="ARBA00022679"/>
    </source>
</evidence>
<dbReference type="PANTHER" id="PTHR46025">
    <property type="entry name" value="XYLOSYLTRANSFERASE OXT"/>
    <property type="match status" value="1"/>
</dbReference>
<organism evidence="16 17">
    <name type="scientific">Roseobacter cerasinus</name>
    <dbReference type="NCBI Taxonomy" id="2602289"/>
    <lineage>
        <taxon>Bacteria</taxon>
        <taxon>Pseudomonadati</taxon>
        <taxon>Pseudomonadota</taxon>
        <taxon>Alphaproteobacteria</taxon>
        <taxon>Rhodobacterales</taxon>
        <taxon>Roseobacteraceae</taxon>
        <taxon>Roseobacter</taxon>
    </lineage>
</organism>
<evidence type="ECO:0000256" key="14">
    <source>
        <dbReference type="ARBA" id="ARBA00042865"/>
    </source>
</evidence>
<keyword evidence="13" id="KW-0325">Glycoprotein</keyword>
<dbReference type="RefSeq" id="WP_159975174.1">
    <property type="nucleotide sequence ID" value="NZ_BLIV01000002.1"/>
</dbReference>
<dbReference type="GO" id="GO:0015012">
    <property type="term" value="P:heparan sulfate proteoglycan biosynthetic process"/>
    <property type="evidence" value="ECO:0007669"/>
    <property type="project" value="TreeGrafter"/>
</dbReference>
<keyword evidence="17" id="KW-1185">Reference proteome</keyword>
<dbReference type="GO" id="GO:0050650">
    <property type="term" value="P:chondroitin sulfate proteoglycan biosynthetic process"/>
    <property type="evidence" value="ECO:0007669"/>
    <property type="project" value="TreeGrafter"/>
</dbReference>
<evidence type="ECO:0000256" key="5">
    <source>
        <dbReference type="ARBA" id="ARBA00022692"/>
    </source>
</evidence>
<evidence type="ECO:0000313" key="17">
    <source>
        <dbReference type="Proteomes" id="UP000436522"/>
    </source>
</evidence>
<dbReference type="Pfam" id="PF02485">
    <property type="entry name" value="Branch"/>
    <property type="match status" value="1"/>
</dbReference>
<keyword evidence="11" id="KW-0472">Membrane</keyword>
<keyword evidence="5" id="KW-0812">Transmembrane</keyword>
<evidence type="ECO:0000256" key="1">
    <source>
        <dbReference type="ARBA" id="ARBA00004323"/>
    </source>
</evidence>
<gene>
    <name evidence="16" type="ORF">So717_10470</name>
</gene>
<evidence type="ECO:0000256" key="10">
    <source>
        <dbReference type="ARBA" id="ARBA00023034"/>
    </source>
</evidence>